<name>A0A1G8IYY3_9FLAO</name>
<dbReference type="Proteomes" id="UP000198869">
    <property type="component" value="Unassembled WGS sequence"/>
</dbReference>
<organism evidence="1 2">
    <name type="scientific">Chryseobacterium taeanense</name>
    <dbReference type="NCBI Taxonomy" id="311334"/>
    <lineage>
        <taxon>Bacteria</taxon>
        <taxon>Pseudomonadati</taxon>
        <taxon>Bacteroidota</taxon>
        <taxon>Flavobacteriia</taxon>
        <taxon>Flavobacteriales</taxon>
        <taxon>Weeksellaceae</taxon>
        <taxon>Chryseobacterium group</taxon>
        <taxon>Chryseobacterium</taxon>
    </lineage>
</organism>
<reference evidence="2" key="1">
    <citation type="submission" date="2016-10" db="EMBL/GenBank/DDBJ databases">
        <authorList>
            <person name="Varghese N."/>
            <person name="Submissions S."/>
        </authorList>
    </citation>
    <scope>NUCLEOTIDE SEQUENCE [LARGE SCALE GENOMIC DNA]</scope>
    <source>
        <strain evidence="2">DSM 17071</strain>
    </source>
</reference>
<keyword evidence="2" id="KW-1185">Reference proteome</keyword>
<evidence type="ECO:0000313" key="1">
    <source>
        <dbReference type="EMBL" id="SDI23650.1"/>
    </source>
</evidence>
<gene>
    <name evidence="1" type="ORF">SAMN05421846_105141</name>
</gene>
<sequence length="68" mass="7660">MRFYDLLEGKDVTVNSILEADILLEKALPDAIKAPRASPEGGISGWSKFKDKNENGMYHKDYNIDTKT</sequence>
<evidence type="ECO:0000313" key="2">
    <source>
        <dbReference type="Proteomes" id="UP000198869"/>
    </source>
</evidence>
<protein>
    <submittedName>
        <fullName evidence="1">Uncharacterized protein</fullName>
    </submittedName>
</protein>
<dbReference type="AlphaFoldDB" id="A0A1G8IYY3"/>
<dbReference type="EMBL" id="FNDW01000005">
    <property type="protein sequence ID" value="SDI23650.1"/>
    <property type="molecule type" value="Genomic_DNA"/>
</dbReference>
<proteinExistence type="predicted"/>
<accession>A0A1G8IYY3</accession>
<dbReference type="STRING" id="311334.SAMN05421846_105141"/>